<dbReference type="EC" id="3.2.1.20" evidence="3"/>
<dbReference type="PANTHER" id="PTHR10357">
    <property type="entry name" value="ALPHA-AMYLASE FAMILY MEMBER"/>
    <property type="match status" value="1"/>
</dbReference>
<organism evidence="8 9">
    <name type="scientific">Euphydryas editha</name>
    <name type="common">Edith's checkerspot</name>
    <dbReference type="NCBI Taxonomy" id="104508"/>
    <lineage>
        <taxon>Eukaryota</taxon>
        <taxon>Metazoa</taxon>
        <taxon>Ecdysozoa</taxon>
        <taxon>Arthropoda</taxon>
        <taxon>Hexapoda</taxon>
        <taxon>Insecta</taxon>
        <taxon>Pterygota</taxon>
        <taxon>Neoptera</taxon>
        <taxon>Endopterygota</taxon>
        <taxon>Lepidoptera</taxon>
        <taxon>Glossata</taxon>
        <taxon>Ditrysia</taxon>
        <taxon>Papilionoidea</taxon>
        <taxon>Nymphalidae</taxon>
        <taxon>Nymphalinae</taxon>
        <taxon>Euphydryas</taxon>
    </lineage>
</organism>
<evidence type="ECO:0000259" key="7">
    <source>
        <dbReference type="SMART" id="SM00642"/>
    </source>
</evidence>
<dbReference type="InterPro" id="IPR017853">
    <property type="entry name" value="GH"/>
</dbReference>
<dbReference type="SUPFAM" id="SSF51445">
    <property type="entry name" value="(Trans)glycosidases"/>
    <property type="match status" value="1"/>
</dbReference>
<keyword evidence="9" id="KW-1185">Reference proteome</keyword>
<keyword evidence="5" id="KW-0378">Hydrolase</keyword>
<gene>
    <name evidence="8" type="ORF">EEDITHA_LOCUS18639</name>
</gene>
<dbReference type="Gene3D" id="3.20.20.80">
    <property type="entry name" value="Glycosidases"/>
    <property type="match status" value="1"/>
</dbReference>
<dbReference type="Proteomes" id="UP001153954">
    <property type="component" value="Unassembled WGS sequence"/>
</dbReference>
<evidence type="ECO:0000313" key="9">
    <source>
        <dbReference type="Proteomes" id="UP001153954"/>
    </source>
</evidence>
<dbReference type="Gene3D" id="2.60.40.1180">
    <property type="entry name" value="Golgi alpha-mannosidase II"/>
    <property type="match status" value="1"/>
</dbReference>
<dbReference type="Pfam" id="PF00128">
    <property type="entry name" value="Alpha-amylase"/>
    <property type="match status" value="1"/>
</dbReference>
<dbReference type="EMBL" id="CAKOGL010000027">
    <property type="protein sequence ID" value="CAH2104234.1"/>
    <property type="molecule type" value="Genomic_DNA"/>
</dbReference>
<evidence type="ECO:0000256" key="2">
    <source>
        <dbReference type="ARBA" id="ARBA00008061"/>
    </source>
</evidence>
<dbReference type="FunFam" id="3.90.400.10:FF:000001">
    <property type="entry name" value="Maltase A3, isoform A"/>
    <property type="match status" value="1"/>
</dbReference>
<dbReference type="SUPFAM" id="SSF51011">
    <property type="entry name" value="Glycosyl hydrolase domain"/>
    <property type="match status" value="1"/>
</dbReference>
<comment type="catalytic activity">
    <reaction evidence="1">
        <text>Hydrolysis of terminal, non-reducing (1-&gt;4)-linked alpha-D-glucose residues with release of alpha-D-glucose.</text>
        <dbReference type="EC" id="3.2.1.20"/>
    </reaction>
</comment>
<evidence type="ECO:0000256" key="6">
    <source>
        <dbReference type="SAM" id="SignalP"/>
    </source>
</evidence>
<dbReference type="InterPro" id="IPR006047">
    <property type="entry name" value="GH13_cat_dom"/>
</dbReference>
<dbReference type="PANTHER" id="PTHR10357:SF179">
    <property type="entry name" value="NEUTRAL AND BASIC AMINO ACID TRANSPORT PROTEIN RBAT"/>
    <property type="match status" value="1"/>
</dbReference>
<accession>A0AAU9V0A1</accession>
<protein>
    <recommendedName>
        <fullName evidence="3">alpha-glucosidase</fullName>
        <ecNumber evidence="3">3.2.1.20</ecNumber>
    </recommendedName>
</protein>
<keyword evidence="4" id="KW-0325">Glycoprotein</keyword>
<dbReference type="AlphaFoldDB" id="A0AAU9V0A1"/>
<dbReference type="SMART" id="SM00642">
    <property type="entry name" value="Aamy"/>
    <property type="match status" value="1"/>
</dbReference>
<dbReference type="InterPro" id="IPR045857">
    <property type="entry name" value="O16G_dom_2"/>
</dbReference>
<comment type="caution">
    <text evidence="8">The sequence shown here is derived from an EMBL/GenBank/DDBJ whole genome shotgun (WGS) entry which is preliminary data.</text>
</comment>
<evidence type="ECO:0000256" key="4">
    <source>
        <dbReference type="ARBA" id="ARBA00023180"/>
    </source>
</evidence>
<dbReference type="GO" id="GO:0005975">
    <property type="term" value="P:carbohydrate metabolic process"/>
    <property type="evidence" value="ECO:0007669"/>
    <property type="project" value="InterPro"/>
</dbReference>
<feature type="signal peptide" evidence="6">
    <location>
        <begin position="1"/>
        <end position="23"/>
    </location>
</feature>
<comment type="similarity">
    <text evidence="2">Belongs to the glycosyl hydrolase 13 family.</text>
</comment>
<dbReference type="InterPro" id="IPR013780">
    <property type="entry name" value="Glyco_hydro_b"/>
</dbReference>
<proteinExistence type="inferred from homology"/>
<reference evidence="8" key="1">
    <citation type="submission" date="2022-03" db="EMBL/GenBank/DDBJ databases">
        <authorList>
            <person name="Tunstrom K."/>
        </authorList>
    </citation>
    <scope>NUCLEOTIDE SEQUENCE</scope>
</reference>
<feature type="chain" id="PRO_5043358965" description="alpha-glucosidase" evidence="6">
    <location>
        <begin position="24"/>
        <end position="583"/>
    </location>
</feature>
<evidence type="ECO:0000256" key="1">
    <source>
        <dbReference type="ARBA" id="ARBA00001657"/>
    </source>
</evidence>
<dbReference type="GO" id="GO:0004558">
    <property type="term" value="F:alpha-1,4-glucosidase activity"/>
    <property type="evidence" value="ECO:0007669"/>
    <property type="project" value="UniProtKB-EC"/>
</dbReference>
<dbReference type="CDD" id="cd11328">
    <property type="entry name" value="AmyAc_maltase"/>
    <property type="match status" value="1"/>
</dbReference>
<name>A0AAU9V0A1_EUPED</name>
<evidence type="ECO:0000313" key="8">
    <source>
        <dbReference type="EMBL" id="CAH2104234.1"/>
    </source>
</evidence>
<evidence type="ECO:0000256" key="3">
    <source>
        <dbReference type="ARBA" id="ARBA00012741"/>
    </source>
</evidence>
<dbReference type="Gene3D" id="3.90.400.10">
    <property type="entry name" value="Oligo-1,6-glucosidase, Domain 2"/>
    <property type="match status" value="1"/>
</dbReference>
<evidence type="ECO:0000256" key="5">
    <source>
        <dbReference type="ARBA" id="ARBA00023295"/>
    </source>
</evidence>
<keyword evidence="6" id="KW-0732">Signal</keyword>
<sequence length="583" mass="67438">MPLFIMRTLSFILLPTLFLFAFANNDRELEWWETTIFYQIYPRSFMDSDGDGIGDLKGITSRLEYLKELGVGATWLSPMFKSPMYDFGYDISDFYDVHDEYGTMEDFDNLMAKAKELDIKIVLDFVPNHGSNESVWFEEALKGHDKYYDYFIWEDGVEDENGVLHPPTNWNSVFRKSAWEYREEVGKYYLHQFVIGQPDFNYRNPDVVEEMKNVLRFWLDKGVAGFRVDAIAHLFEVNKEDFGGKLPDEPLSGWTDDPESYDYLNHIYTKDQEETYDMVYQWREVFEEISKKDGLTRVMMTEIYASPQITMKYFGDGEREGAQMPFNFVLISDININSTAAEVKYALDKFLTFKPIDKLANWVAGNHDNNRVATRFGPKLVDGINMIVLLLPGIAVTYMGEEIGMVDGYVSWEDTVDPSGCNTDDPINYVISSRDPERTPFQWSSEKNAGFSVADKTWLPVADGYETLNVEVQRNSEKSHLNVYKTLARLRTEPAFRYGRYESVAYNSDILAFKRWNEDETYIVVINFRDDCYTVDLTYFEHVVGNLEVVVTNIQSTKEVGDLLEANKVDIAGSESLVLKVTQ</sequence>
<feature type="domain" description="Glycosyl hydrolase family 13 catalytic" evidence="7">
    <location>
        <begin position="39"/>
        <end position="438"/>
    </location>
</feature>
<keyword evidence="5" id="KW-0326">Glycosidase</keyword>